<evidence type="ECO:0000256" key="12">
    <source>
        <dbReference type="SAM" id="MobiDB-lite"/>
    </source>
</evidence>
<dbReference type="GO" id="GO:0032798">
    <property type="term" value="C:Swi5-Sfr1 complex"/>
    <property type="evidence" value="ECO:0007669"/>
    <property type="project" value="InterPro"/>
</dbReference>
<feature type="compositionally biased region" description="Low complexity" evidence="12">
    <location>
        <begin position="15"/>
        <end position="27"/>
    </location>
</feature>
<sequence length="219" mass="24743">MEATPKSCKVKPGCSLSSPSESLESSPCNNTEQKSLPKSHQKLSSSLKERLKRSRRSFTSPCSVAKRLCVDNSEEKCVQVPADSPENHKKFPLLVPNVDVNQNDTRSGSERFSGPVPASACLSRKDVNQQLDRLRTEVKEKTETLRRLKMVKMYRSKNDLTELQVLIDKWRSCAQAALYELQSDVVIDGQKASLPQLFDLFGLDHDLLHFDRTEEDFTT</sequence>
<dbReference type="CTD" id="119392"/>
<dbReference type="PANTHER" id="PTHR28643:SF1">
    <property type="entry name" value="SWI5-DEPENDENT RECOMBINATION DNA REPAIR PROTEIN 1 HOMOLOG"/>
    <property type="match status" value="1"/>
</dbReference>
<dbReference type="AlphaFoldDB" id="A0A3P8WFL8"/>
<evidence type="ECO:0000313" key="13">
    <source>
        <dbReference type="Ensembl" id="ENSCSEP00000025222.1"/>
    </source>
</evidence>
<dbReference type="Gene3D" id="6.10.140.1020">
    <property type="match status" value="1"/>
</dbReference>
<dbReference type="OrthoDB" id="10051617at2759"/>
<keyword evidence="14" id="KW-1185">Reference proteome</keyword>
<keyword evidence="7" id="KW-0804">Transcription</keyword>
<keyword evidence="9" id="KW-0539">Nucleus</keyword>
<dbReference type="InParanoid" id="A0A3P8WFL8"/>
<dbReference type="PANTHER" id="PTHR28643">
    <property type="entry name" value="SWI5-DEPENDENT RECOMBINATION DNA REPAIR PROTEIN 1 HOMOLOG"/>
    <property type="match status" value="1"/>
</dbReference>
<dbReference type="RefSeq" id="XP_008320656.1">
    <property type="nucleotide sequence ID" value="XM_008322434.3"/>
</dbReference>
<keyword evidence="6 11" id="KW-0175">Coiled coil</keyword>
<keyword evidence="8" id="KW-0234">DNA repair</keyword>
<evidence type="ECO:0000256" key="1">
    <source>
        <dbReference type="ARBA" id="ARBA00004123"/>
    </source>
</evidence>
<dbReference type="GeneID" id="103387678"/>
<dbReference type="InterPro" id="IPR018468">
    <property type="entry name" value="SFR1/Mei5"/>
</dbReference>
<reference evidence="13" key="2">
    <citation type="submission" date="2025-08" db="UniProtKB">
        <authorList>
            <consortium name="Ensembl"/>
        </authorList>
    </citation>
    <scope>IDENTIFICATION</scope>
</reference>
<evidence type="ECO:0000256" key="5">
    <source>
        <dbReference type="ARBA" id="ARBA00023015"/>
    </source>
</evidence>
<dbReference type="Proteomes" id="UP000265120">
    <property type="component" value="Chromosome 12"/>
</dbReference>
<evidence type="ECO:0000256" key="4">
    <source>
        <dbReference type="ARBA" id="ARBA00022763"/>
    </source>
</evidence>
<evidence type="ECO:0000256" key="3">
    <source>
        <dbReference type="ARBA" id="ARBA00014688"/>
    </source>
</evidence>
<dbReference type="GeneTree" id="ENSGT00390000018550"/>
<dbReference type="InterPro" id="IPR042429">
    <property type="entry name" value="SFR1"/>
</dbReference>
<evidence type="ECO:0000256" key="2">
    <source>
        <dbReference type="ARBA" id="ARBA00008729"/>
    </source>
</evidence>
<dbReference type="FunCoup" id="A0A3P8WFL8">
    <property type="interactions" value="968"/>
</dbReference>
<dbReference type="GO" id="GO:0003713">
    <property type="term" value="F:transcription coactivator activity"/>
    <property type="evidence" value="ECO:0007669"/>
    <property type="project" value="InterPro"/>
</dbReference>
<evidence type="ECO:0000256" key="7">
    <source>
        <dbReference type="ARBA" id="ARBA00023163"/>
    </source>
</evidence>
<comment type="subcellular location">
    <subcellularLocation>
        <location evidence="1">Nucleus</location>
    </subcellularLocation>
</comment>
<evidence type="ECO:0000256" key="8">
    <source>
        <dbReference type="ARBA" id="ARBA00023204"/>
    </source>
</evidence>
<comment type="similarity">
    <text evidence="2">Belongs to the SFR1/MEI5 family.</text>
</comment>
<evidence type="ECO:0000256" key="10">
    <source>
        <dbReference type="ARBA" id="ARBA00033234"/>
    </source>
</evidence>
<dbReference type="GO" id="GO:0000724">
    <property type="term" value="P:double-strand break repair via homologous recombination"/>
    <property type="evidence" value="ECO:0007669"/>
    <property type="project" value="InterPro"/>
</dbReference>
<proteinExistence type="inferred from homology"/>
<keyword evidence="5" id="KW-0805">Transcription regulation</keyword>
<feature type="coiled-coil region" evidence="11">
    <location>
        <begin position="124"/>
        <end position="151"/>
    </location>
</feature>
<reference evidence="13 14" key="1">
    <citation type="journal article" date="2014" name="Nat. Genet.">
        <title>Whole-genome sequence of a flatfish provides insights into ZW sex chromosome evolution and adaptation to a benthic lifestyle.</title>
        <authorList>
            <person name="Chen S."/>
            <person name="Zhang G."/>
            <person name="Shao C."/>
            <person name="Huang Q."/>
            <person name="Liu G."/>
            <person name="Zhang P."/>
            <person name="Song W."/>
            <person name="An N."/>
            <person name="Chalopin D."/>
            <person name="Volff J.N."/>
            <person name="Hong Y."/>
            <person name="Li Q."/>
            <person name="Sha Z."/>
            <person name="Zhou H."/>
            <person name="Xie M."/>
            <person name="Yu Q."/>
            <person name="Liu Y."/>
            <person name="Xiang H."/>
            <person name="Wang N."/>
            <person name="Wu K."/>
            <person name="Yang C."/>
            <person name="Zhou Q."/>
            <person name="Liao X."/>
            <person name="Yang L."/>
            <person name="Hu Q."/>
            <person name="Zhang J."/>
            <person name="Meng L."/>
            <person name="Jin L."/>
            <person name="Tian Y."/>
            <person name="Lian J."/>
            <person name="Yang J."/>
            <person name="Miao G."/>
            <person name="Liu S."/>
            <person name="Liang Z."/>
            <person name="Yan F."/>
            <person name="Li Y."/>
            <person name="Sun B."/>
            <person name="Zhang H."/>
            <person name="Zhang J."/>
            <person name="Zhu Y."/>
            <person name="Du M."/>
            <person name="Zhao Y."/>
            <person name="Schartl M."/>
            <person name="Tang Q."/>
            <person name="Wang J."/>
        </authorList>
    </citation>
    <scope>NUCLEOTIDE SEQUENCE</scope>
</reference>
<dbReference type="OMA" id="HEYSSPC"/>
<feature type="compositionally biased region" description="Polar residues" evidence="12">
    <location>
        <begin position="28"/>
        <end position="38"/>
    </location>
</feature>
<name>A0A3P8WFL8_CYNSE</name>
<protein>
    <recommendedName>
        <fullName evidence="3">Swi5-dependent recombination DNA repair protein 1 homolog</fullName>
    </recommendedName>
    <alternativeName>
        <fullName evidence="10">Meiosis protein 5 homolog</fullName>
    </alternativeName>
</protein>
<reference evidence="13" key="3">
    <citation type="submission" date="2025-09" db="UniProtKB">
        <authorList>
            <consortium name="Ensembl"/>
        </authorList>
    </citation>
    <scope>IDENTIFICATION</scope>
</reference>
<evidence type="ECO:0000256" key="9">
    <source>
        <dbReference type="ARBA" id="ARBA00023242"/>
    </source>
</evidence>
<dbReference type="KEGG" id="csem:103387678"/>
<dbReference type="Pfam" id="PF10376">
    <property type="entry name" value="Mei5"/>
    <property type="match status" value="2"/>
</dbReference>
<accession>A0A3P8WFL8</accession>
<dbReference type="Ensembl" id="ENSCSET00000025559.1">
    <property type="protein sequence ID" value="ENSCSEP00000025222.1"/>
    <property type="gene ID" value="ENSCSEG00000016101.1"/>
</dbReference>
<evidence type="ECO:0000256" key="6">
    <source>
        <dbReference type="ARBA" id="ARBA00023054"/>
    </source>
</evidence>
<keyword evidence="4" id="KW-0227">DNA damage</keyword>
<evidence type="ECO:0000256" key="11">
    <source>
        <dbReference type="SAM" id="Coils"/>
    </source>
</evidence>
<feature type="region of interest" description="Disordered" evidence="12">
    <location>
        <begin position="1"/>
        <end position="54"/>
    </location>
</feature>
<organism evidence="13 14">
    <name type="scientific">Cynoglossus semilaevis</name>
    <name type="common">Tongue sole</name>
    <dbReference type="NCBI Taxonomy" id="244447"/>
    <lineage>
        <taxon>Eukaryota</taxon>
        <taxon>Metazoa</taxon>
        <taxon>Chordata</taxon>
        <taxon>Craniata</taxon>
        <taxon>Vertebrata</taxon>
        <taxon>Euteleostomi</taxon>
        <taxon>Actinopterygii</taxon>
        <taxon>Neopterygii</taxon>
        <taxon>Teleostei</taxon>
        <taxon>Neoteleostei</taxon>
        <taxon>Acanthomorphata</taxon>
        <taxon>Carangaria</taxon>
        <taxon>Pleuronectiformes</taxon>
        <taxon>Pleuronectoidei</taxon>
        <taxon>Cynoglossidae</taxon>
        <taxon>Cynoglossinae</taxon>
        <taxon>Cynoglossus</taxon>
    </lineage>
</organism>
<evidence type="ECO:0000313" key="14">
    <source>
        <dbReference type="Proteomes" id="UP000265120"/>
    </source>
</evidence>